<comment type="caution">
    <text evidence="2">The sequence shown here is derived from an EMBL/GenBank/DDBJ whole genome shotgun (WGS) entry which is preliminary data.</text>
</comment>
<proteinExistence type="predicted"/>
<evidence type="ECO:0000313" key="3">
    <source>
        <dbReference type="Proteomes" id="UP000473885"/>
    </source>
</evidence>
<evidence type="ECO:0000259" key="1">
    <source>
        <dbReference type="Pfam" id="PF13274"/>
    </source>
</evidence>
<accession>A0A6M0RCJ3</accession>
<dbReference type="Pfam" id="PF13274">
    <property type="entry name" value="SocA_Panacea"/>
    <property type="match status" value="1"/>
</dbReference>
<dbReference type="Proteomes" id="UP000473885">
    <property type="component" value="Unassembled WGS sequence"/>
</dbReference>
<sequence length="168" mass="20262">MIYNVLDVCRLIINYCAEKRHPISNIKLQKILYYVQAAFLVEKKKICFEEKILNWTYGPVVEEAYREFRIYGGQNIPKQEEYNTISYNSIDSKIHFSKETFDESKFCEDDEKIIKKIVDLYIDKEPFYLVKKTHKEDPWLNTSQNEVISIESIRKYYEENLNLLYEKD</sequence>
<gene>
    <name evidence="2" type="ORF">FDF74_12205</name>
</gene>
<organism evidence="2 3">
    <name type="scientific">Clostridium niameyense</name>
    <dbReference type="NCBI Taxonomy" id="1622073"/>
    <lineage>
        <taxon>Bacteria</taxon>
        <taxon>Bacillati</taxon>
        <taxon>Bacillota</taxon>
        <taxon>Clostridia</taxon>
        <taxon>Eubacteriales</taxon>
        <taxon>Clostridiaceae</taxon>
        <taxon>Clostridium</taxon>
    </lineage>
</organism>
<keyword evidence="3" id="KW-1185">Reference proteome</keyword>
<evidence type="ECO:0000313" key="2">
    <source>
        <dbReference type="EMBL" id="NEZ47944.1"/>
    </source>
</evidence>
<dbReference type="RefSeq" id="WP_163249875.1">
    <property type="nucleotide sequence ID" value="NZ_SXDP01000016.1"/>
</dbReference>
<reference evidence="2 3" key="1">
    <citation type="submission" date="2019-04" db="EMBL/GenBank/DDBJ databases">
        <title>Genome sequencing of Clostridium botulinum Groups I-IV and Clostridium butyricum.</title>
        <authorList>
            <person name="Brunt J."/>
            <person name="Van Vliet A.H.M."/>
            <person name="Stringer S.C."/>
            <person name="Carter A.T."/>
            <person name="Peck M.W."/>
        </authorList>
    </citation>
    <scope>NUCLEOTIDE SEQUENCE [LARGE SCALE GENOMIC DNA]</scope>
    <source>
        <strain evidence="2 3">IFR 18/094</strain>
    </source>
</reference>
<name>A0A6M0RCJ3_9CLOT</name>
<dbReference type="EMBL" id="SXDP01000016">
    <property type="protein sequence ID" value="NEZ47944.1"/>
    <property type="molecule type" value="Genomic_DNA"/>
</dbReference>
<dbReference type="InterPro" id="IPR025272">
    <property type="entry name" value="SocA_Panacea"/>
</dbReference>
<dbReference type="AlphaFoldDB" id="A0A6M0RCJ3"/>
<protein>
    <submittedName>
        <fullName evidence="2">DUF4065 domain-containing protein</fullName>
    </submittedName>
</protein>
<feature type="domain" description="Antitoxin SocA-like Panacea" evidence="1">
    <location>
        <begin position="28"/>
        <end position="139"/>
    </location>
</feature>